<keyword evidence="6" id="KW-0285">Flavoprotein</keyword>
<evidence type="ECO:0000256" key="6">
    <source>
        <dbReference type="ARBA" id="ARBA00022630"/>
    </source>
</evidence>
<dbReference type="Gene3D" id="2.60.40.200">
    <property type="entry name" value="Superoxide dismutase, copper/zinc binding domain"/>
    <property type="match status" value="1"/>
</dbReference>
<dbReference type="GO" id="GO:0050661">
    <property type="term" value="F:NADP binding"/>
    <property type="evidence" value="ECO:0007669"/>
    <property type="project" value="InterPro"/>
</dbReference>
<evidence type="ECO:0000256" key="7">
    <source>
        <dbReference type="ARBA" id="ARBA00022643"/>
    </source>
</evidence>
<evidence type="ECO:0000256" key="14">
    <source>
        <dbReference type="SAM" id="Phobius"/>
    </source>
</evidence>
<dbReference type="GO" id="GO:0003959">
    <property type="term" value="F:NADPH dehydrogenase activity"/>
    <property type="evidence" value="ECO:0007669"/>
    <property type="project" value="InterPro"/>
</dbReference>
<evidence type="ECO:0000256" key="5">
    <source>
        <dbReference type="ARBA" id="ARBA00012682"/>
    </source>
</evidence>
<dbReference type="InterPro" id="IPR013785">
    <property type="entry name" value="Aldolase_TIM"/>
</dbReference>
<reference evidence="17" key="1">
    <citation type="submission" date="2017-08" db="EMBL/GenBank/DDBJ databases">
        <title>Ornithine decarboxylase-mediated production of putrescine influences ganoderic acid biosynthesis by regulating ROS in Ganoderma lucidum.</title>
        <authorList>
            <person name="Wu C.G."/>
        </authorList>
    </citation>
    <scope>NUCLEOTIDE SEQUENCE</scope>
    <source>
        <strain evidence="17">ACCC53264</strain>
    </source>
</reference>
<keyword evidence="12" id="KW-0560">Oxidoreductase</keyword>
<evidence type="ECO:0000259" key="16">
    <source>
        <dbReference type="Pfam" id="PF00724"/>
    </source>
</evidence>
<evidence type="ECO:0000313" key="17">
    <source>
        <dbReference type="EMBL" id="ASU11067.1"/>
    </source>
</evidence>
<evidence type="ECO:0000256" key="2">
    <source>
        <dbReference type="ARBA" id="ARBA00001935"/>
    </source>
</evidence>
<keyword evidence="7" id="KW-0288">FMN</keyword>
<dbReference type="Gene3D" id="3.20.20.70">
    <property type="entry name" value="Aldolase class I"/>
    <property type="match status" value="1"/>
</dbReference>
<feature type="domain" description="NADH:flavin oxidoreductase/NADH oxidase N-terminal" evidence="16">
    <location>
        <begin position="296"/>
        <end position="629"/>
    </location>
</feature>
<dbReference type="GO" id="GO:0010181">
    <property type="term" value="F:FMN binding"/>
    <property type="evidence" value="ECO:0007669"/>
    <property type="project" value="InterPro"/>
</dbReference>
<dbReference type="FunFam" id="2.60.40.200:FF:000001">
    <property type="entry name" value="Superoxide dismutase [Cu-Zn]"/>
    <property type="match status" value="1"/>
</dbReference>
<accession>A0A223M0M2</accession>
<dbReference type="SUPFAM" id="SSF49329">
    <property type="entry name" value="Cu,Zn superoxide dismutase-like"/>
    <property type="match status" value="1"/>
</dbReference>
<dbReference type="AlphaFoldDB" id="A0A223M0M2"/>
<evidence type="ECO:0000256" key="10">
    <source>
        <dbReference type="ARBA" id="ARBA00022857"/>
    </source>
</evidence>
<protein>
    <recommendedName>
        <fullName evidence="5">superoxide dismutase</fullName>
        <ecNumber evidence="5">1.15.1.1</ecNumber>
    </recommendedName>
</protein>
<comment type="cofactor">
    <cofactor evidence="2">
        <name>Cu cation</name>
        <dbReference type="ChEBI" id="CHEBI:23378"/>
    </cofactor>
</comment>
<feature type="domain" description="Superoxide dismutase copper/zinc binding" evidence="15">
    <location>
        <begin position="73"/>
        <end position="208"/>
    </location>
</feature>
<keyword evidence="14" id="KW-0472">Membrane</keyword>
<evidence type="ECO:0000256" key="11">
    <source>
        <dbReference type="ARBA" id="ARBA00022862"/>
    </source>
</evidence>
<dbReference type="EMBL" id="MF581927">
    <property type="protein sequence ID" value="ASU11067.1"/>
    <property type="molecule type" value="mRNA"/>
</dbReference>
<dbReference type="PRINTS" id="PR00068">
    <property type="entry name" value="CUZNDISMTASE"/>
</dbReference>
<evidence type="ECO:0000256" key="9">
    <source>
        <dbReference type="ARBA" id="ARBA00022833"/>
    </source>
</evidence>
<dbReference type="GO" id="GO:0046872">
    <property type="term" value="F:metal ion binding"/>
    <property type="evidence" value="ECO:0007669"/>
    <property type="project" value="UniProtKB-KW"/>
</dbReference>
<sequence length="658" mass="70856">MPTYPPEKAQIMDFPTIRPSSRQPRLAIIASFTLIAVFVVWLILPRTTIPQDQVIPIPIASKAVAVLNGETLSGTVTFIQPFPTAPVTISGEIKNLKSSAKHGFHIHASGDLTNGCTSAGPHFNPLDRTHGAPTDFYRHVGDLGNIEADAQGVASFSFEDQMISLNGPLSIVGRALVVHAGTDDLGRGGDEESAKTGNAGARAACAVIEQSTSPFRLPSAMTPNPPAPGVSYYTPAQYPPSGAAAEEDSSKVPTLFKPIKIRGVEFHNRIWLVKEGTGTTEHDVLMNDVAIRFSQVSPMCQYSAQNGQLTDWHLAHLGGIFTRGPGLTIIEATAVAPEGRITPEDSGLWSDEQIAPLQRIVEFAHSQNQKIAIQLAHAGRKASTVAPWLDMGALATEDVGGWPDAVVGPSALPYNEHFPVPKELNRAGIRRIQRAFVAAAKRALRAGFDVIEIHNAHGYLLDSFVSPVSNKRTDEYGGSFENRIRFTLETVDAVRAVIPPDMPLFLRGRAFDRISATDWLEESLPDELSWRSEDTVRLAGILADHGVDLIDVSTGGIHPLQKVKGGPAYQAPFAEAVKKVHGDKIIVSTVGAITDGKTAQRCLDKGQADVVMAGRAFQKNPGLVWQFAEDLGVTITVAHQIEWGFKGRGKVGRKAARL</sequence>
<keyword evidence="13" id="KW-0186">Copper</keyword>
<keyword evidence="8" id="KW-0479">Metal-binding</keyword>
<dbReference type="PROSITE" id="PS00332">
    <property type="entry name" value="SOD_CU_ZN_2"/>
    <property type="match status" value="1"/>
</dbReference>
<evidence type="ECO:0000256" key="12">
    <source>
        <dbReference type="ARBA" id="ARBA00023002"/>
    </source>
</evidence>
<name>A0A223M0M2_GANLU</name>
<dbReference type="SUPFAM" id="SSF51395">
    <property type="entry name" value="FMN-linked oxidoreductases"/>
    <property type="match status" value="1"/>
</dbReference>
<keyword evidence="11" id="KW-0049">Antioxidant</keyword>
<evidence type="ECO:0000256" key="1">
    <source>
        <dbReference type="ARBA" id="ARBA00001917"/>
    </source>
</evidence>
<evidence type="ECO:0000256" key="3">
    <source>
        <dbReference type="ARBA" id="ARBA00001947"/>
    </source>
</evidence>
<keyword evidence="14" id="KW-1133">Transmembrane helix</keyword>
<dbReference type="PROSITE" id="PS00087">
    <property type="entry name" value="SOD_CU_ZN_1"/>
    <property type="match status" value="1"/>
</dbReference>
<dbReference type="CDD" id="cd02932">
    <property type="entry name" value="OYE_YqiM_FMN"/>
    <property type="match status" value="1"/>
</dbReference>
<evidence type="ECO:0000256" key="4">
    <source>
        <dbReference type="ARBA" id="ARBA00010457"/>
    </source>
</evidence>
<dbReference type="PANTHER" id="PTHR43303:SF4">
    <property type="entry name" value="NADPH DEHYDROGENASE C23G7.10C-RELATED"/>
    <property type="match status" value="1"/>
</dbReference>
<keyword evidence="9" id="KW-0862">Zinc</keyword>
<dbReference type="CDD" id="cd00305">
    <property type="entry name" value="Cu-Zn_Superoxide_Dismutase"/>
    <property type="match status" value="1"/>
</dbReference>
<dbReference type="Pfam" id="PF00080">
    <property type="entry name" value="Sod_Cu"/>
    <property type="match status" value="1"/>
</dbReference>
<dbReference type="InterPro" id="IPR044152">
    <property type="entry name" value="YqjM-like"/>
</dbReference>
<proteinExistence type="evidence at transcript level"/>
<keyword evidence="10" id="KW-0521">NADP</keyword>
<dbReference type="PANTHER" id="PTHR43303">
    <property type="entry name" value="NADPH DEHYDROGENASE C23G7.10C-RELATED"/>
    <property type="match status" value="1"/>
</dbReference>
<evidence type="ECO:0000259" key="15">
    <source>
        <dbReference type="Pfam" id="PF00080"/>
    </source>
</evidence>
<keyword evidence="14" id="KW-0812">Transmembrane</keyword>
<dbReference type="Pfam" id="PF00724">
    <property type="entry name" value="Oxidored_FMN"/>
    <property type="match status" value="1"/>
</dbReference>
<evidence type="ECO:0000256" key="8">
    <source>
        <dbReference type="ARBA" id="ARBA00022723"/>
    </source>
</evidence>
<dbReference type="EC" id="1.15.1.1" evidence="5"/>
<comment type="similarity">
    <text evidence="4">Belongs to the Cu-Zn superoxide dismutase family.</text>
</comment>
<feature type="transmembrane region" description="Helical" evidence="14">
    <location>
        <begin position="26"/>
        <end position="44"/>
    </location>
</feature>
<dbReference type="InterPro" id="IPR001155">
    <property type="entry name" value="OxRdtase_FMN_N"/>
</dbReference>
<dbReference type="InterPro" id="IPR018152">
    <property type="entry name" value="SOD_Cu/Zn_BS"/>
</dbReference>
<dbReference type="InterPro" id="IPR036423">
    <property type="entry name" value="SOD-like_Cu/Zn_dom_sf"/>
</dbReference>
<comment type="cofactor">
    <cofactor evidence="3">
        <name>Zn(2+)</name>
        <dbReference type="ChEBI" id="CHEBI:29105"/>
    </cofactor>
</comment>
<dbReference type="InterPro" id="IPR001424">
    <property type="entry name" value="SOD_Cu_Zn_dom"/>
</dbReference>
<comment type="cofactor">
    <cofactor evidence="1">
        <name>FMN</name>
        <dbReference type="ChEBI" id="CHEBI:58210"/>
    </cofactor>
</comment>
<dbReference type="GO" id="GO:0004784">
    <property type="term" value="F:superoxide dismutase activity"/>
    <property type="evidence" value="ECO:0007669"/>
    <property type="project" value="UniProtKB-EC"/>
</dbReference>
<organism evidence="17">
    <name type="scientific">Ganoderma lucidum</name>
    <name type="common">Ling zhi medicinal fungus</name>
    <name type="synonym">Bracket fungus</name>
    <dbReference type="NCBI Taxonomy" id="5315"/>
    <lineage>
        <taxon>Eukaryota</taxon>
        <taxon>Fungi</taxon>
        <taxon>Dikarya</taxon>
        <taxon>Basidiomycota</taxon>
        <taxon>Agaricomycotina</taxon>
        <taxon>Agaricomycetes</taxon>
        <taxon>Polyporales</taxon>
        <taxon>Polyporaceae</taxon>
        <taxon>Ganoderma</taxon>
    </lineage>
</organism>
<evidence type="ECO:0000256" key="13">
    <source>
        <dbReference type="ARBA" id="ARBA00023008"/>
    </source>
</evidence>